<keyword evidence="6 8" id="KW-1133">Transmembrane helix</keyword>
<dbReference type="Gene3D" id="3.90.550.10">
    <property type="entry name" value="Spore Coat Polysaccharide Biosynthesis Protein SpsA, Chain A"/>
    <property type="match status" value="1"/>
</dbReference>
<evidence type="ECO:0000256" key="7">
    <source>
        <dbReference type="ARBA" id="ARBA00023136"/>
    </source>
</evidence>
<name>A0A0W1JQJ4_DESHA</name>
<evidence type="ECO:0000313" key="10">
    <source>
        <dbReference type="EMBL" id="KTE93856.1"/>
    </source>
</evidence>
<dbReference type="SUPFAM" id="SSF53448">
    <property type="entry name" value="Nucleotide-diphospho-sugar transferases"/>
    <property type="match status" value="1"/>
</dbReference>
<evidence type="ECO:0000313" key="11">
    <source>
        <dbReference type="Proteomes" id="UP000054623"/>
    </source>
</evidence>
<keyword evidence="1" id="KW-1003">Cell membrane</keyword>
<evidence type="ECO:0000256" key="1">
    <source>
        <dbReference type="ARBA" id="ARBA00022475"/>
    </source>
</evidence>
<protein>
    <submittedName>
        <fullName evidence="10">Glycosyl transferase</fullName>
    </submittedName>
</protein>
<dbReference type="CDD" id="cd04187">
    <property type="entry name" value="DPM1_like_bac"/>
    <property type="match status" value="1"/>
</dbReference>
<keyword evidence="5" id="KW-0448">Lipopolysaccharide biosynthesis</keyword>
<evidence type="ECO:0000256" key="3">
    <source>
        <dbReference type="ARBA" id="ARBA00022679"/>
    </source>
</evidence>
<dbReference type="PANTHER" id="PTHR48090">
    <property type="entry name" value="UNDECAPRENYL-PHOSPHATE 4-DEOXY-4-FORMAMIDO-L-ARABINOSE TRANSFERASE-RELATED"/>
    <property type="match status" value="1"/>
</dbReference>
<accession>A0A0W1JQJ4</accession>
<proteinExistence type="predicted"/>
<dbReference type="InterPro" id="IPR001173">
    <property type="entry name" value="Glyco_trans_2-like"/>
</dbReference>
<feature type="domain" description="Glycosyltransferase 2-like" evidence="9">
    <location>
        <begin position="5"/>
        <end position="153"/>
    </location>
</feature>
<evidence type="ECO:0000256" key="6">
    <source>
        <dbReference type="ARBA" id="ARBA00022989"/>
    </source>
</evidence>
<evidence type="ECO:0000256" key="4">
    <source>
        <dbReference type="ARBA" id="ARBA00022692"/>
    </source>
</evidence>
<dbReference type="Pfam" id="PF00535">
    <property type="entry name" value="Glycos_transf_2"/>
    <property type="match status" value="1"/>
</dbReference>
<dbReference type="EMBL" id="LOCK01000001">
    <property type="protein sequence ID" value="KTE93856.1"/>
    <property type="molecule type" value="Genomic_DNA"/>
</dbReference>
<evidence type="ECO:0000256" key="5">
    <source>
        <dbReference type="ARBA" id="ARBA00022985"/>
    </source>
</evidence>
<dbReference type="Proteomes" id="UP000054623">
    <property type="component" value="Unassembled WGS sequence"/>
</dbReference>
<evidence type="ECO:0000256" key="8">
    <source>
        <dbReference type="SAM" id="Phobius"/>
    </source>
</evidence>
<evidence type="ECO:0000259" key="9">
    <source>
        <dbReference type="Pfam" id="PF00535"/>
    </source>
</evidence>
<gene>
    <name evidence="10" type="ORF">AT727_02555</name>
</gene>
<sequence length="317" mass="35655">MEKISFVIPCYRSANSISSVVNEIVNTVKKQAEYTYEIILVSDHSPDDVFRVIKQLAVEDSNITGIEFSKNFGQHAALMAGYRECTGDIIISLDDDGQTPADELFSLVDKINEGYDVVYASYSSIRQNAFRKWGTKVNALMMEKLLGKPDFLDTTSYFACRSYIVDEIIKYQSAFPYVGGLVFRTTRNIANVTVKHRERLGGSSGYNIRRLISLWMNGFTAFSVKPLRIASFSGAICAITGFMYGLYIIIHRLLDPTTQIGWSSTMAVMLFIGGMLMLMLGLIGEYIGRIYICINDSPQYVIREVINKKDCKVKQAE</sequence>
<dbReference type="GO" id="GO:0009103">
    <property type="term" value="P:lipopolysaccharide biosynthetic process"/>
    <property type="evidence" value="ECO:0007669"/>
    <property type="project" value="UniProtKB-KW"/>
</dbReference>
<dbReference type="InterPro" id="IPR029044">
    <property type="entry name" value="Nucleotide-diphossugar_trans"/>
</dbReference>
<dbReference type="AlphaFoldDB" id="A0A0W1JQJ4"/>
<dbReference type="InterPro" id="IPR050256">
    <property type="entry name" value="Glycosyltransferase_2"/>
</dbReference>
<dbReference type="GO" id="GO:0099621">
    <property type="term" value="F:undecaprenyl-phosphate 4-deoxy-4-formamido-L-arabinose transferase activity"/>
    <property type="evidence" value="ECO:0007669"/>
    <property type="project" value="TreeGrafter"/>
</dbReference>
<dbReference type="OrthoDB" id="1640114at2"/>
<organism evidence="10 11">
    <name type="scientific">Desulfitobacterium hafniense</name>
    <name type="common">Desulfitobacterium frappieri</name>
    <dbReference type="NCBI Taxonomy" id="49338"/>
    <lineage>
        <taxon>Bacteria</taxon>
        <taxon>Bacillati</taxon>
        <taxon>Bacillota</taxon>
        <taxon>Clostridia</taxon>
        <taxon>Eubacteriales</taxon>
        <taxon>Desulfitobacteriaceae</taxon>
        <taxon>Desulfitobacterium</taxon>
    </lineage>
</organism>
<dbReference type="PANTHER" id="PTHR48090:SF3">
    <property type="entry name" value="UNDECAPRENYL-PHOSPHATE 4-DEOXY-4-FORMAMIDO-L-ARABINOSE TRANSFERASE"/>
    <property type="match status" value="1"/>
</dbReference>
<reference evidence="10 11" key="1">
    <citation type="submission" date="2015-12" db="EMBL/GenBank/DDBJ databases">
        <title>Draft Genome Sequence of Desulfitobacterium hafniense Strain DH, a Sulfate-reducing Bacterium Isolated from Paddy Soils.</title>
        <authorList>
            <person name="Bao P."/>
            <person name="Zhang X."/>
            <person name="Li G."/>
        </authorList>
    </citation>
    <scope>NUCLEOTIDE SEQUENCE [LARGE SCALE GENOMIC DNA]</scope>
    <source>
        <strain evidence="10 11">DH</strain>
    </source>
</reference>
<feature type="transmembrane region" description="Helical" evidence="8">
    <location>
        <begin position="262"/>
        <end position="283"/>
    </location>
</feature>
<keyword evidence="4 8" id="KW-0812">Transmembrane</keyword>
<keyword evidence="2" id="KW-0328">Glycosyltransferase</keyword>
<feature type="transmembrane region" description="Helical" evidence="8">
    <location>
        <begin position="229"/>
        <end position="250"/>
    </location>
</feature>
<dbReference type="GO" id="GO:0005886">
    <property type="term" value="C:plasma membrane"/>
    <property type="evidence" value="ECO:0007669"/>
    <property type="project" value="TreeGrafter"/>
</dbReference>
<evidence type="ECO:0000256" key="2">
    <source>
        <dbReference type="ARBA" id="ARBA00022676"/>
    </source>
</evidence>
<keyword evidence="7 8" id="KW-0472">Membrane</keyword>
<comment type="caution">
    <text evidence="10">The sequence shown here is derived from an EMBL/GenBank/DDBJ whole genome shotgun (WGS) entry which is preliminary data.</text>
</comment>
<keyword evidence="3 10" id="KW-0808">Transferase</keyword>
<dbReference type="RefSeq" id="WP_058490647.1">
    <property type="nucleotide sequence ID" value="NZ_LOCK01000001.1"/>
</dbReference>